<reference evidence="2" key="1">
    <citation type="submission" date="2014-12" db="EMBL/GenBank/DDBJ databases">
        <title>Insight into the proteome of Arion vulgaris.</title>
        <authorList>
            <person name="Aradska J."/>
            <person name="Bulat T."/>
            <person name="Smidak R."/>
            <person name="Sarate P."/>
            <person name="Gangsoo J."/>
            <person name="Sialana F."/>
            <person name="Bilban M."/>
            <person name="Lubec G."/>
        </authorList>
    </citation>
    <scope>NUCLEOTIDE SEQUENCE</scope>
    <source>
        <tissue evidence="2">Skin</tissue>
    </source>
</reference>
<keyword evidence="1" id="KW-0812">Transmembrane</keyword>
<accession>A0A0B6Y4V7</accession>
<organism evidence="2">
    <name type="scientific">Arion vulgaris</name>
    <dbReference type="NCBI Taxonomy" id="1028688"/>
    <lineage>
        <taxon>Eukaryota</taxon>
        <taxon>Metazoa</taxon>
        <taxon>Spiralia</taxon>
        <taxon>Lophotrochozoa</taxon>
        <taxon>Mollusca</taxon>
        <taxon>Gastropoda</taxon>
        <taxon>Heterobranchia</taxon>
        <taxon>Euthyneura</taxon>
        <taxon>Panpulmonata</taxon>
        <taxon>Eupulmonata</taxon>
        <taxon>Stylommatophora</taxon>
        <taxon>Helicina</taxon>
        <taxon>Arionoidea</taxon>
        <taxon>Arionidae</taxon>
        <taxon>Arion</taxon>
    </lineage>
</organism>
<name>A0A0B6Y4V7_9EUPU</name>
<evidence type="ECO:0000313" key="2">
    <source>
        <dbReference type="EMBL" id="CEK51128.1"/>
    </source>
</evidence>
<evidence type="ECO:0000256" key="1">
    <source>
        <dbReference type="SAM" id="Phobius"/>
    </source>
</evidence>
<keyword evidence="1" id="KW-0472">Membrane</keyword>
<proteinExistence type="predicted"/>
<gene>
    <name evidence="2" type="primary">ORF12568</name>
</gene>
<feature type="non-terminal residue" evidence="2">
    <location>
        <position position="56"/>
    </location>
</feature>
<protein>
    <submittedName>
        <fullName evidence="2">Uncharacterized protein</fullName>
    </submittedName>
</protein>
<feature type="transmembrane region" description="Helical" evidence="1">
    <location>
        <begin position="32"/>
        <end position="55"/>
    </location>
</feature>
<keyword evidence="1" id="KW-1133">Transmembrane helix</keyword>
<dbReference type="AlphaFoldDB" id="A0A0B6Y4V7"/>
<dbReference type="EMBL" id="HACG01004263">
    <property type="protein sequence ID" value="CEK51128.1"/>
    <property type="molecule type" value="Transcribed_RNA"/>
</dbReference>
<sequence length="56" mass="6352">MSVSLPACFFKSNEYLPACLIIKSLICLFYHWMSAFCINTINAGIYIYMCVCVMIG</sequence>